<evidence type="ECO:0000259" key="1">
    <source>
        <dbReference type="Pfam" id="PF25213"/>
    </source>
</evidence>
<dbReference type="SUPFAM" id="SSF46785">
    <property type="entry name" value="Winged helix' DNA-binding domain"/>
    <property type="match status" value="1"/>
</dbReference>
<sequence>MNLPEEETDPERIDGRVTEYPGAIEDAVFLIRSEHRIHILQLLSEGPHTRDALLNATGVSRVTLSRILSDLEERSWIDRSYANDEFSITDVGAAIYEELAELIETVHVGNEKSHVTGQLPIGWRGLQLRHLVDSEVVVDDAVDPMAASRAVADAIADSRSVRALASTATQLSMKNGLAASRNGARTDDEVVFDADATTVCLENDSVRDQWTALESATESPTFFSSDQPFPCEVYLVDDDTAFLMTWGETEGDTTVIKSENSRVVEWARITFRNVRSESVELGERERASAT</sequence>
<dbReference type="EMBL" id="JAGGKE010000006">
    <property type="protein sequence ID" value="MBP1902094.1"/>
    <property type="molecule type" value="Genomic_DNA"/>
</dbReference>
<dbReference type="CDD" id="cd00090">
    <property type="entry name" value="HTH_ARSR"/>
    <property type="match status" value="1"/>
</dbReference>
<dbReference type="RefSeq" id="WP_209546839.1">
    <property type="nucleotide sequence ID" value="NZ_BAAADX010000002.1"/>
</dbReference>
<dbReference type="OrthoDB" id="330490at2157"/>
<gene>
    <name evidence="2" type="ORF">J2744_001777</name>
</gene>
<accession>A0A8J7R4Z7</accession>
<protein>
    <submittedName>
        <fullName evidence="2">Putative transcriptional regulator</fullName>
    </submittedName>
</protein>
<dbReference type="AlphaFoldDB" id="A0A8J7R4Z7"/>
<comment type="caution">
    <text evidence="2">The sequence shown here is derived from an EMBL/GenBank/DDBJ whole genome shotgun (WGS) entry which is preliminary data.</text>
</comment>
<dbReference type="InterPro" id="IPR011991">
    <property type="entry name" value="ArsR-like_HTH"/>
</dbReference>
<feature type="domain" description="HVO-A0261-like N-terminal" evidence="1">
    <location>
        <begin position="25"/>
        <end position="108"/>
    </location>
</feature>
<dbReference type="InterPro" id="IPR036388">
    <property type="entry name" value="WH-like_DNA-bd_sf"/>
</dbReference>
<reference evidence="2 3" key="1">
    <citation type="submission" date="2021-03" db="EMBL/GenBank/DDBJ databases">
        <title>Genomic Encyclopedia of Type Strains, Phase IV (KMG-IV): sequencing the most valuable type-strain genomes for metagenomic binning, comparative biology and taxonomic classification.</title>
        <authorList>
            <person name="Goeker M."/>
        </authorList>
    </citation>
    <scope>NUCLEOTIDE SEQUENCE [LARGE SCALE GENOMIC DNA]</scope>
    <source>
        <strain evidence="2 3">DSM 12287</strain>
    </source>
</reference>
<evidence type="ECO:0000313" key="2">
    <source>
        <dbReference type="EMBL" id="MBP1902094.1"/>
    </source>
</evidence>
<proteinExistence type="predicted"/>
<keyword evidence="3" id="KW-1185">Reference proteome</keyword>
<dbReference type="Pfam" id="PF25213">
    <property type="entry name" value="HVO_A0261_N"/>
    <property type="match status" value="1"/>
</dbReference>
<dbReference type="InterPro" id="IPR036390">
    <property type="entry name" value="WH_DNA-bd_sf"/>
</dbReference>
<name>A0A8J7R4Z7_9EURY</name>
<dbReference type="InterPro" id="IPR057527">
    <property type="entry name" value="HVO_A0261-like_N"/>
</dbReference>
<organism evidence="2 3">
    <name type="scientific">Halorubrum trapanicum</name>
    <dbReference type="NCBI Taxonomy" id="29284"/>
    <lineage>
        <taxon>Archaea</taxon>
        <taxon>Methanobacteriati</taxon>
        <taxon>Methanobacteriota</taxon>
        <taxon>Stenosarchaea group</taxon>
        <taxon>Halobacteria</taxon>
        <taxon>Halobacteriales</taxon>
        <taxon>Haloferacaceae</taxon>
        <taxon>Halorubrum</taxon>
    </lineage>
</organism>
<dbReference type="Gene3D" id="1.10.10.10">
    <property type="entry name" value="Winged helix-like DNA-binding domain superfamily/Winged helix DNA-binding domain"/>
    <property type="match status" value="1"/>
</dbReference>
<evidence type="ECO:0000313" key="3">
    <source>
        <dbReference type="Proteomes" id="UP000770586"/>
    </source>
</evidence>
<dbReference type="Proteomes" id="UP000770586">
    <property type="component" value="Unassembled WGS sequence"/>
</dbReference>